<dbReference type="GO" id="GO:0005730">
    <property type="term" value="C:nucleolus"/>
    <property type="evidence" value="ECO:0007669"/>
    <property type="project" value="TreeGrafter"/>
</dbReference>
<keyword evidence="2" id="KW-0819">tRNA processing</keyword>
<protein>
    <submittedName>
        <fullName evidence="3">Ribonuclease P protein subunit p14</fullName>
    </submittedName>
</protein>
<evidence type="ECO:0000313" key="3">
    <source>
        <dbReference type="EMBL" id="ACO08925.1"/>
    </source>
</evidence>
<dbReference type="PANTHER" id="PTHR15441">
    <property type="entry name" value="RIBONUCLEASE P PROTEIN SUBUNIT P14"/>
    <property type="match status" value="1"/>
</dbReference>
<dbReference type="Pfam" id="PF01900">
    <property type="entry name" value="RNase_P_Rpp14"/>
    <property type="match status" value="1"/>
</dbReference>
<reference evidence="3" key="1">
    <citation type="submission" date="2009-03" db="EMBL/GenBank/DDBJ databases">
        <title>Osmerus mordax full-length cDNAs.</title>
        <authorList>
            <person name="von Schalburg K."/>
            <person name="Leong J."/>
            <person name="Cooper G."/>
            <person name="Davidson W.S."/>
            <person name="Koop B.F."/>
        </authorList>
    </citation>
    <scope>NUCLEOTIDE SEQUENCE</scope>
    <source>
        <tissue evidence="3">Brain</tissue>
    </source>
</reference>
<dbReference type="EMBL" id="BT074501">
    <property type="protein sequence ID" value="ACO08925.1"/>
    <property type="molecule type" value="mRNA"/>
</dbReference>
<organism evidence="3">
    <name type="scientific">Osmerus mordax</name>
    <name type="common">Rainbow smelt</name>
    <name type="synonym">Atherina mordax</name>
    <dbReference type="NCBI Taxonomy" id="8014"/>
    <lineage>
        <taxon>Eukaryota</taxon>
        <taxon>Metazoa</taxon>
        <taxon>Chordata</taxon>
        <taxon>Craniata</taxon>
        <taxon>Vertebrata</taxon>
        <taxon>Euteleostomi</taxon>
        <taxon>Actinopterygii</taxon>
        <taxon>Neopterygii</taxon>
        <taxon>Teleostei</taxon>
        <taxon>Stomiati</taxon>
        <taxon>Osmeriformes</taxon>
        <taxon>Osmeridae</taxon>
        <taxon>Osmerus</taxon>
    </lineage>
</organism>
<proteinExistence type="evidence at transcript level"/>
<dbReference type="AlphaFoldDB" id="C1BIS2"/>
<dbReference type="InterPro" id="IPR038085">
    <property type="entry name" value="Rnp2-like_sf"/>
</dbReference>
<gene>
    <name evidence="3" type="primary">RPP14</name>
</gene>
<sequence>MRRAGKVEGPATYERVVYKNASVYHYMRISLELENESTRLSAVQLKQLIITGLRDLYGEVGAASPFDLLKFDEKTLTAVLRVCNSGFVKLWSALTFLGFYKNEQCAFRILQVSPFLLALSGNSRELIL</sequence>
<evidence type="ECO:0000256" key="2">
    <source>
        <dbReference type="ARBA" id="ARBA00022694"/>
    </source>
</evidence>
<dbReference type="InterPro" id="IPR002759">
    <property type="entry name" value="Pop5/Rpp14/Rnp2-like"/>
</dbReference>
<dbReference type="Gene3D" id="3.30.70.3250">
    <property type="entry name" value="Ribonuclease P, Pop5 subunit"/>
    <property type="match status" value="1"/>
</dbReference>
<name>C1BIS2_OSMMO</name>
<dbReference type="GO" id="GO:0033204">
    <property type="term" value="F:ribonuclease P RNA binding"/>
    <property type="evidence" value="ECO:0007669"/>
    <property type="project" value="TreeGrafter"/>
</dbReference>
<comment type="similarity">
    <text evidence="1">Belongs to the eukaryotic/archaeal RNase P protein component 2 family.</text>
</comment>
<dbReference type="GO" id="GO:0030681">
    <property type="term" value="C:multimeric ribonuclease P complex"/>
    <property type="evidence" value="ECO:0007669"/>
    <property type="project" value="TreeGrafter"/>
</dbReference>
<accession>C1BIS2</accession>
<evidence type="ECO:0000256" key="1">
    <source>
        <dbReference type="ARBA" id="ARBA00010800"/>
    </source>
</evidence>
<dbReference type="SUPFAM" id="SSF160350">
    <property type="entry name" value="Rnp2-like"/>
    <property type="match status" value="1"/>
</dbReference>
<dbReference type="PANTHER" id="PTHR15441:SF1">
    <property type="entry name" value="RIBONUCLEASE P PROTEIN SUBUNIT P14"/>
    <property type="match status" value="1"/>
</dbReference>
<dbReference type="GO" id="GO:0001682">
    <property type="term" value="P:tRNA 5'-leader removal"/>
    <property type="evidence" value="ECO:0007669"/>
    <property type="project" value="InterPro"/>
</dbReference>